<dbReference type="InterPro" id="IPR022643">
    <property type="entry name" value="De-COase2_C"/>
</dbReference>
<dbReference type="SUPFAM" id="SSF51419">
    <property type="entry name" value="PLP-binding barrel"/>
    <property type="match status" value="1"/>
</dbReference>
<dbReference type="GO" id="GO:0030170">
    <property type="term" value="F:pyridoxal phosphate binding"/>
    <property type="evidence" value="ECO:0007669"/>
    <property type="project" value="UniProtKB-UniRule"/>
</dbReference>
<accession>A0A0K1Q1W2</accession>
<dbReference type="RefSeq" id="WP_146651168.1">
    <property type="nucleotide sequence ID" value="NZ_CP012333.1"/>
</dbReference>
<evidence type="ECO:0000256" key="8">
    <source>
        <dbReference type="RuleBase" id="RU003738"/>
    </source>
</evidence>
<comment type="subunit">
    <text evidence="5">Homodimer.</text>
</comment>
<dbReference type="PRINTS" id="PR01181">
    <property type="entry name" value="DAPDCRBXLASE"/>
</dbReference>
<feature type="domain" description="Orn/DAP/Arg decarboxylase 2 C-terminal" evidence="9">
    <location>
        <begin position="32"/>
        <end position="379"/>
    </location>
</feature>
<protein>
    <recommendedName>
        <fullName evidence="5 6">Diaminopimelate decarboxylase</fullName>
        <shortName evidence="5">DAP decarboxylase</shortName>
        <shortName evidence="5">DAPDC</shortName>
        <ecNumber evidence="5 6">4.1.1.20</ecNumber>
    </recommendedName>
</protein>
<evidence type="ECO:0000256" key="6">
    <source>
        <dbReference type="NCBIfam" id="TIGR01048"/>
    </source>
</evidence>
<evidence type="ECO:0000256" key="3">
    <source>
        <dbReference type="ARBA" id="ARBA00022898"/>
    </source>
</evidence>
<dbReference type="Pfam" id="PF00278">
    <property type="entry name" value="Orn_DAP_Arg_deC"/>
    <property type="match status" value="1"/>
</dbReference>
<dbReference type="InterPro" id="IPR029066">
    <property type="entry name" value="PLP-binding_barrel"/>
</dbReference>
<comment type="function">
    <text evidence="5">Specifically catalyzes the decarboxylation of meso-diaminopimelate (meso-DAP) to L-lysine.</text>
</comment>
<dbReference type="Proteomes" id="UP000064967">
    <property type="component" value="Chromosome"/>
</dbReference>
<evidence type="ECO:0000256" key="1">
    <source>
        <dbReference type="ARBA" id="ARBA00001933"/>
    </source>
</evidence>
<dbReference type="Gene3D" id="3.20.20.10">
    <property type="entry name" value="Alanine racemase"/>
    <property type="match status" value="1"/>
</dbReference>
<feature type="binding site" evidence="5">
    <location>
        <position position="381"/>
    </location>
    <ligand>
        <name>substrate</name>
    </ligand>
</feature>
<dbReference type="AlphaFoldDB" id="A0A0K1Q1W2"/>
<evidence type="ECO:0000259" key="9">
    <source>
        <dbReference type="Pfam" id="PF00278"/>
    </source>
</evidence>
<evidence type="ECO:0000313" key="12">
    <source>
        <dbReference type="Proteomes" id="UP000064967"/>
    </source>
</evidence>
<dbReference type="STRING" id="1391654.AKJ09_06432"/>
<feature type="binding site" evidence="5">
    <location>
        <position position="381"/>
    </location>
    <ligand>
        <name>pyridoxal 5'-phosphate</name>
        <dbReference type="ChEBI" id="CHEBI:597326"/>
    </ligand>
</feature>
<dbReference type="PANTHER" id="PTHR43727">
    <property type="entry name" value="DIAMINOPIMELATE DECARBOXYLASE"/>
    <property type="match status" value="1"/>
</dbReference>
<dbReference type="InterPro" id="IPR022653">
    <property type="entry name" value="De-COase2_pyr-phos_BS"/>
</dbReference>
<dbReference type="PRINTS" id="PR01179">
    <property type="entry name" value="ODADCRBXLASE"/>
</dbReference>
<comment type="similarity">
    <text evidence="5">Belongs to the Orn/Lys/Arg decarboxylase class-II family. LysA subfamily.</text>
</comment>
<keyword evidence="5" id="KW-0028">Amino-acid biosynthesis</keyword>
<feature type="modified residue" description="N6-(pyridoxal phosphate)lysine" evidence="5 7">
    <location>
        <position position="62"/>
    </location>
</feature>
<sequence>MPVTRRADGTLALGGVSLAEVAADSRAGTPSYVYDLDAIANEARELHAAFEAAPHVVHYAVKANSAPTIIRTLAAEGCGADVVSGAELELAHRCGIDAGRIVYSGVAKSDEELDLALAVGANGIKAIVAESVEELARIAARATAASRVASVSIRINPGVDAEALDTHSYIATGHDDAKFGVAVSRIGDALDVIARSPSLRLVGLNAHVGSQFTTLDPYLAGAKTLFGLAREVRTRFPLAFVDSGGGFGIDYGDGCAVRPADFIRATRVLQREFGLDDLMLGCEPGRALVAAHGVVLSRVIQRKAGAGQRRWTIIDAGMNDLLRPALYQARHRIVPVHMPSGAVNGPWRVVGPVCESSDDFGMHDLPEGEVDLVAILDAGAYGYSMASRYNGRALPAEVFVRDGAIAQVVSRKPLLAWVEERLAETA</sequence>
<feature type="binding site" evidence="5">
    <location>
        <begin position="283"/>
        <end position="286"/>
    </location>
    <ligand>
        <name>pyridoxal 5'-phosphate</name>
        <dbReference type="ChEBI" id="CHEBI:597326"/>
    </ligand>
</feature>
<proteinExistence type="inferred from homology"/>
<dbReference type="InterPro" id="IPR022644">
    <property type="entry name" value="De-COase2_N"/>
</dbReference>
<feature type="binding site" evidence="5">
    <location>
        <position position="286"/>
    </location>
    <ligand>
        <name>substrate</name>
    </ligand>
</feature>
<keyword evidence="4 5" id="KW-0456">Lyase</keyword>
<keyword evidence="2 5" id="KW-0210">Decarboxylase</keyword>
<dbReference type="EMBL" id="CP012333">
    <property type="protein sequence ID" value="AKU99768.1"/>
    <property type="molecule type" value="Genomic_DNA"/>
</dbReference>
<reference evidence="11 12" key="1">
    <citation type="submission" date="2015-08" db="EMBL/GenBank/DDBJ databases">
        <authorList>
            <person name="Babu N.S."/>
            <person name="Beckwith C.J."/>
            <person name="Beseler K.G."/>
            <person name="Brison A."/>
            <person name="Carone J.V."/>
            <person name="Caskin T.P."/>
            <person name="Diamond M."/>
            <person name="Durham M.E."/>
            <person name="Foxe J.M."/>
            <person name="Go M."/>
            <person name="Henderson B.A."/>
            <person name="Jones I.B."/>
            <person name="McGettigan J.A."/>
            <person name="Micheletti S.J."/>
            <person name="Nasrallah M.E."/>
            <person name="Ortiz D."/>
            <person name="Piller C.R."/>
            <person name="Privatt S.R."/>
            <person name="Schneider S.L."/>
            <person name="Sharp S."/>
            <person name="Smith T.C."/>
            <person name="Stanton J.D."/>
            <person name="Ullery H.E."/>
            <person name="Wilson R.J."/>
            <person name="Serrano M.G."/>
            <person name="Buck G."/>
            <person name="Lee V."/>
            <person name="Wang Y."/>
            <person name="Carvalho R."/>
            <person name="Voegtly L."/>
            <person name="Shi R."/>
            <person name="Duckworth R."/>
            <person name="Johnson A."/>
            <person name="Loviza R."/>
            <person name="Walstead R."/>
            <person name="Shah Z."/>
            <person name="Kiflezghi M."/>
            <person name="Wade K."/>
            <person name="Ball S.L."/>
            <person name="Bradley K.W."/>
            <person name="Asai D.J."/>
            <person name="Bowman C.A."/>
            <person name="Russell D.A."/>
            <person name="Pope W.H."/>
            <person name="Jacobs-Sera D."/>
            <person name="Hendrix R.W."/>
            <person name="Hatfull G.F."/>
        </authorList>
    </citation>
    <scope>NUCLEOTIDE SEQUENCE [LARGE SCALE GENOMIC DNA]</scope>
    <source>
        <strain evidence="11 12">DSM 27648</strain>
    </source>
</reference>
<evidence type="ECO:0000256" key="7">
    <source>
        <dbReference type="PIRSR" id="PIRSR600183-50"/>
    </source>
</evidence>
<dbReference type="GO" id="GO:0008836">
    <property type="term" value="F:diaminopimelate decarboxylase activity"/>
    <property type="evidence" value="ECO:0007669"/>
    <property type="project" value="UniProtKB-UniRule"/>
</dbReference>
<feature type="active site" description="Proton donor" evidence="7">
    <location>
        <position position="354"/>
    </location>
</feature>
<dbReference type="HAMAP" id="MF_02120">
    <property type="entry name" value="LysA"/>
    <property type="match status" value="1"/>
</dbReference>
<dbReference type="FunFam" id="3.20.20.10:FF:000003">
    <property type="entry name" value="Diaminopimelate decarboxylase"/>
    <property type="match status" value="1"/>
</dbReference>
<dbReference type="UniPathway" id="UPA00034">
    <property type="reaction ID" value="UER00027"/>
</dbReference>
<dbReference type="PROSITE" id="PS00878">
    <property type="entry name" value="ODR_DC_2_1"/>
    <property type="match status" value="1"/>
</dbReference>
<dbReference type="Pfam" id="PF02784">
    <property type="entry name" value="Orn_Arg_deC_N"/>
    <property type="match status" value="1"/>
</dbReference>
<feature type="binding site" evidence="5">
    <location>
        <position position="246"/>
    </location>
    <ligand>
        <name>pyridoxal 5'-phosphate</name>
        <dbReference type="ChEBI" id="CHEBI:597326"/>
    </ligand>
</feature>
<dbReference type="NCBIfam" id="TIGR01048">
    <property type="entry name" value="lysA"/>
    <property type="match status" value="1"/>
</dbReference>
<evidence type="ECO:0000259" key="10">
    <source>
        <dbReference type="Pfam" id="PF02784"/>
    </source>
</evidence>
<dbReference type="InterPro" id="IPR000183">
    <property type="entry name" value="Orn/DAP/Arg_de-COase"/>
</dbReference>
<keyword evidence="5 8" id="KW-0457">Lysine biosynthesis</keyword>
<keyword evidence="3 5" id="KW-0663">Pyridoxal phosphate</keyword>
<dbReference type="InterPro" id="IPR009006">
    <property type="entry name" value="Ala_racemase/Decarboxylase_C"/>
</dbReference>
<dbReference type="EC" id="4.1.1.20" evidence="5 6"/>
<dbReference type="PATRIC" id="fig|1391654.3.peg.6524"/>
<keyword evidence="12" id="KW-1185">Reference proteome</keyword>
<evidence type="ECO:0000256" key="5">
    <source>
        <dbReference type="HAMAP-Rule" id="MF_02120"/>
    </source>
</evidence>
<dbReference type="OrthoDB" id="9802241at2"/>
<comment type="catalytic activity">
    <reaction evidence="5 8">
        <text>meso-2,6-diaminopimelate + H(+) = L-lysine + CO2</text>
        <dbReference type="Rhea" id="RHEA:15101"/>
        <dbReference type="ChEBI" id="CHEBI:15378"/>
        <dbReference type="ChEBI" id="CHEBI:16526"/>
        <dbReference type="ChEBI" id="CHEBI:32551"/>
        <dbReference type="ChEBI" id="CHEBI:57791"/>
        <dbReference type="EC" id="4.1.1.20"/>
    </reaction>
</comment>
<evidence type="ECO:0000256" key="2">
    <source>
        <dbReference type="ARBA" id="ARBA00022793"/>
    </source>
</evidence>
<name>A0A0K1Q1W2_9BACT</name>
<evidence type="ECO:0000313" key="11">
    <source>
        <dbReference type="EMBL" id="AKU99768.1"/>
    </source>
</evidence>
<gene>
    <name evidence="5" type="primary">lysA</name>
    <name evidence="11" type="ORF">AKJ09_06432</name>
</gene>
<feature type="binding site" evidence="5">
    <location>
        <position position="323"/>
    </location>
    <ligand>
        <name>substrate</name>
    </ligand>
</feature>
<comment type="pathway">
    <text evidence="5 8">Amino-acid biosynthesis; L-lysine biosynthesis via DAP pathway; L-lysine from DL-2,6-diaminopimelate: step 1/1.</text>
</comment>
<dbReference type="GO" id="GO:0009089">
    <property type="term" value="P:lysine biosynthetic process via diaminopimelate"/>
    <property type="evidence" value="ECO:0007669"/>
    <property type="project" value="UniProtKB-UniRule"/>
</dbReference>
<feature type="binding site" evidence="5">
    <location>
        <position position="327"/>
    </location>
    <ligand>
        <name>substrate</name>
    </ligand>
</feature>
<feature type="binding site" evidence="5">
    <location>
        <position position="355"/>
    </location>
    <ligand>
        <name>substrate</name>
    </ligand>
</feature>
<dbReference type="InterPro" id="IPR002986">
    <property type="entry name" value="DAP_deCOOHase_LysA"/>
</dbReference>
<comment type="cofactor">
    <cofactor evidence="1 5 7 8">
        <name>pyridoxal 5'-phosphate</name>
        <dbReference type="ChEBI" id="CHEBI:597326"/>
    </cofactor>
</comment>
<dbReference type="CDD" id="cd06828">
    <property type="entry name" value="PLPDE_III_DapDC"/>
    <property type="match status" value="1"/>
</dbReference>
<dbReference type="PANTHER" id="PTHR43727:SF2">
    <property type="entry name" value="GROUP IV DECARBOXYLASE"/>
    <property type="match status" value="1"/>
</dbReference>
<feature type="domain" description="Orn/DAP/Arg decarboxylase 2 N-terminal" evidence="10">
    <location>
        <begin position="37"/>
        <end position="290"/>
    </location>
</feature>
<dbReference type="SUPFAM" id="SSF50621">
    <property type="entry name" value="Alanine racemase C-terminal domain-like"/>
    <property type="match status" value="1"/>
</dbReference>
<dbReference type="KEGG" id="llu:AKJ09_06432"/>
<dbReference type="Gene3D" id="2.40.37.10">
    <property type="entry name" value="Lyase, Ornithine Decarboxylase, Chain A, domain 1"/>
    <property type="match status" value="1"/>
</dbReference>
<organism evidence="11 12">
    <name type="scientific">Labilithrix luteola</name>
    <dbReference type="NCBI Taxonomy" id="1391654"/>
    <lineage>
        <taxon>Bacteria</taxon>
        <taxon>Pseudomonadati</taxon>
        <taxon>Myxococcota</taxon>
        <taxon>Polyangia</taxon>
        <taxon>Polyangiales</taxon>
        <taxon>Labilitrichaceae</taxon>
        <taxon>Labilithrix</taxon>
    </lineage>
</organism>
<evidence type="ECO:0000256" key="4">
    <source>
        <dbReference type="ARBA" id="ARBA00023239"/>
    </source>
</evidence>